<name>A0A6F8XJ40_9ACTN</name>
<dbReference type="Pfam" id="PF26604">
    <property type="entry name" value="CBU_0592"/>
    <property type="match status" value="1"/>
</dbReference>
<feature type="transmembrane region" description="Helical" evidence="1">
    <location>
        <begin position="6"/>
        <end position="25"/>
    </location>
</feature>
<dbReference type="InterPro" id="IPR058058">
    <property type="entry name" value="CBU_0592-like"/>
</dbReference>
<feature type="domain" description="CBU-0592-like" evidence="2">
    <location>
        <begin position="6"/>
        <end position="78"/>
    </location>
</feature>
<dbReference type="AlphaFoldDB" id="A0A6F8XJ40"/>
<accession>A0A6F8XJ40</accession>
<dbReference type="NCBIfam" id="NF047864">
    <property type="entry name" value="CBU_0592_membra"/>
    <property type="match status" value="1"/>
</dbReference>
<evidence type="ECO:0000313" key="3">
    <source>
        <dbReference type="EMBL" id="BCB73830.1"/>
    </source>
</evidence>
<dbReference type="Proteomes" id="UP000502508">
    <property type="component" value="Chromosome"/>
</dbReference>
<keyword evidence="1" id="KW-0472">Membrane</keyword>
<keyword evidence="1" id="KW-0812">Transmembrane</keyword>
<sequence>MTLLSFIEIGGSLLILSAFAGAQLGRLDGRSLPYLLLNLAGSAVLAVIALRHHSWGFLLLEGTWAVVSAISLVAVLRKPATAPPRGRAH</sequence>
<dbReference type="EMBL" id="AP022870">
    <property type="protein sequence ID" value="BCB73830.1"/>
    <property type="molecule type" value="Genomic_DNA"/>
</dbReference>
<feature type="transmembrane region" description="Helical" evidence="1">
    <location>
        <begin position="56"/>
        <end position="76"/>
    </location>
</feature>
<evidence type="ECO:0000313" key="4">
    <source>
        <dbReference type="Proteomes" id="UP000502508"/>
    </source>
</evidence>
<evidence type="ECO:0000259" key="2">
    <source>
        <dbReference type="Pfam" id="PF26604"/>
    </source>
</evidence>
<feature type="transmembrane region" description="Helical" evidence="1">
    <location>
        <begin position="32"/>
        <end position="50"/>
    </location>
</feature>
<evidence type="ECO:0000256" key="1">
    <source>
        <dbReference type="SAM" id="Phobius"/>
    </source>
</evidence>
<organism evidence="3 4">
    <name type="scientific">Phytohabitans flavus</name>
    <dbReference type="NCBI Taxonomy" id="1076124"/>
    <lineage>
        <taxon>Bacteria</taxon>
        <taxon>Bacillati</taxon>
        <taxon>Actinomycetota</taxon>
        <taxon>Actinomycetes</taxon>
        <taxon>Micromonosporales</taxon>
        <taxon>Micromonosporaceae</taxon>
    </lineage>
</organism>
<keyword evidence="1" id="KW-1133">Transmembrane helix</keyword>
<gene>
    <name evidence="3" type="ORF">Pflav_002400</name>
</gene>
<keyword evidence="4" id="KW-1185">Reference proteome</keyword>
<reference evidence="3 4" key="2">
    <citation type="submission" date="2020-03" db="EMBL/GenBank/DDBJ databases">
        <authorList>
            <person name="Ichikawa N."/>
            <person name="Kimura A."/>
            <person name="Kitahashi Y."/>
            <person name="Uohara A."/>
        </authorList>
    </citation>
    <scope>NUCLEOTIDE SEQUENCE [LARGE SCALE GENOMIC DNA]</scope>
    <source>
        <strain evidence="3 4">NBRC 107702</strain>
    </source>
</reference>
<proteinExistence type="predicted"/>
<dbReference type="KEGG" id="pfla:Pflav_002400"/>
<reference evidence="3 4" key="1">
    <citation type="submission" date="2020-03" db="EMBL/GenBank/DDBJ databases">
        <title>Whole genome shotgun sequence of Phytohabitans flavus NBRC 107702.</title>
        <authorList>
            <person name="Komaki H."/>
            <person name="Tamura T."/>
        </authorList>
    </citation>
    <scope>NUCLEOTIDE SEQUENCE [LARGE SCALE GENOMIC DNA]</scope>
    <source>
        <strain evidence="3 4">NBRC 107702</strain>
    </source>
</reference>
<protein>
    <recommendedName>
        <fullName evidence="2">CBU-0592-like domain-containing protein</fullName>
    </recommendedName>
</protein>
<dbReference type="RefSeq" id="WP_173033004.1">
    <property type="nucleotide sequence ID" value="NZ_BAABAP010000002.1"/>
</dbReference>